<dbReference type="GO" id="GO:0008168">
    <property type="term" value="F:methyltransferase activity"/>
    <property type="evidence" value="ECO:0007669"/>
    <property type="project" value="InterPro"/>
</dbReference>
<protein>
    <submittedName>
        <fullName evidence="5">Spb1_C domain-containing protein</fullName>
    </submittedName>
</protein>
<dbReference type="STRING" id="102285.A0A0R3TE75"/>
<evidence type="ECO:0000259" key="2">
    <source>
        <dbReference type="Pfam" id="PF07780"/>
    </source>
</evidence>
<feature type="region of interest" description="Disordered" evidence="1">
    <location>
        <begin position="52"/>
        <end position="100"/>
    </location>
</feature>
<dbReference type="AlphaFoldDB" id="A0A0R3TE75"/>
<dbReference type="WBParaSite" id="HNAJ_0000536401-mRNA-1">
    <property type="protein sequence ID" value="HNAJ_0000536401-mRNA-1"/>
    <property type="gene ID" value="HNAJ_0000536401"/>
</dbReference>
<dbReference type="GO" id="GO:0006364">
    <property type="term" value="P:rRNA processing"/>
    <property type="evidence" value="ECO:0007669"/>
    <property type="project" value="InterPro"/>
</dbReference>
<organism evidence="5">
    <name type="scientific">Rodentolepis nana</name>
    <name type="common">Dwarf tapeworm</name>
    <name type="synonym">Hymenolepis nana</name>
    <dbReference type="NCBI Taxonomy" id="102285"/>
    <lineage>
        <taxon>Eukaryota</taxon>
        <taxon>Metazoa</taxon>
        <taxon>Spiralia</taxon>
        <taxon>Lophotrochozoa</taxon>
        <taxon>Platyhelminthes</taxon>
        <taxon>Cestoda</taxon>
        <taxon>Eucestoda</taxon>
        <taxon>Cyclophyllidea</taxon>
        <taxon>Hymenolepididae</taxon>
        <taxon>Rodentolepis</taxon>
    </lineage>
</organism>
<evidence type="ECO:0000313" key="3">
    <source>
        <dbReference type="EMBL" id="VDO01223.1"/>
    </source>
</evidence>
<feature type="domain" description="Ribosomal RNA methyltransferase SPB1-like C-terminal" evidence="2">
    <location>
        <begin position="1"/>
        <end position="88"/>
    </location>
</feature>
<accession>A0A0R3TE75</accession>
<name>A0A0R3TE75_RODNA</name>
<gene>
    <name evidence="3" type="ORF">HNAJ_LOCUS5363</name>
</gene>
<dbReference type="GO" id="GO:0005634">
    <property type="term" value="C:nucleus"/>
    <property type="evidence" value="ECO:0007669"/>
    <property type="project" value="InterPro"/>
</dbReference>
<dbReference type="InterPro" id="IPR012920">
    <property type="entry name" value="rRNA_MeTfrase_SPB1-like_C"/>
</dbReference>
<proteinExistence type="predicted"/>
<sequence>MKAKKRLESVRRRADNLPDDLTEKEAWGKIKAMYKKAGLLKKKRRPISLVVNTKSGSKATKQQPGKGAKVKLVDKRMKSDLRGQARAAARKRGRGRGGRR</sequence>
<evidence type="ECO:0000313" key="5">
    <source>
        <dbReference type="WBParaSite" id="HNAJ_0000536401-mRNA-1"/>
    </source>
</evidence>
<evidence type="ECO:0000256" key="1">
    <source>
        <dbReference type="SAM" id="MobiDB-lite"/>
    </source>
</evidence>
<keyword evidence="4" id="KW-1185">Reference proteome</keyword>
<feature type="compositionally biased region" description="Basic residues" evidence="1">
    <location>
        <begin position="88"/>
        <end position="100"/>
    </location>
</feature>
<evidence type="ECO:0000313" key="4">
    <source>
        <dbReference type="Proteomes" id="UP000278807"/>
    </source>
</evidence>
<dbReference type="Pfam" id="PF07780">
    <property type="entry name" value="Spb1_C"/>
    <property type="match status" value="1"/>
</dbReference>
<feature type="compositionally biased region" description="Polar residues" evidence="1">
    <location>
        <begin position="52"/>
        <end position="63"/>
    </location>
</feature>
<dbReference type="OrthoDB" id="289250at2759"/>
<reference evidence="5" key="1">
    <citation type="submission" date="2017-02" db="UniProtKB">
        <authorList>
            <consortium name="WormBaseParasite"/>
        </authorList>
    </citation>
    <scope>IDENTIFICATION</scope>
</reference>
<dbReference type="Proteomes" id="UP000278807">
    <property type="component" value="Unassembled WGS sequence"/>
</dbReference>
<reference evidence="3 4" key="2">
    <citation type="submission" date="2018-11" db="EMBL/GenBank/DDBJ databases">
        <authorList>
            <consortium name="Pathogen Informatics"/>
        </authorList>
    </citation>
    <scope>NUCLEOTIDE SEQUENCE [LARGE SCALE GENOMIC DNA]</scope>
</reference>
<feature type="compositionally biased region" description="Basic and acidic residues" evidence="1">
    <location>
        <begin position="71"/>
        <end position="83"/>
    </location>
</feature>
<dbReference type="EMBL" id="UZAE01004491">
    <property type="protein sequence ID" value="VDO01223.1"/>
    <property type="molecule type" value="Genomic_DNA"/>
</dbReference>